<sequence>MAKTDEKRHAVSGSGRGNVPVTGWEVGVTLNMGDFNSLRIIQTTGNVDASSDEATKREAEQIQRSATILYEVVDMLTGAVLDSALGDAGSGAIQSNFLKAVSETMEKNSKKGLYAKKKS</sequence>
<dbReference type="EMBL" id="LAZR01023111">
    <property type="protein sequence ID" value="KKL79629.1"/>
    <property type="molecule type" value="Genomic_DNA"/>
</dbReference>
<feature type="region of interest" description="Disordered" evidence="1">
    <location>
        <begin position="1"/>
        <end position="21"/>
    </location>
</feature>
<accession>A0A0F9EZX3</accession>
<organism evidence="2">
    <name type="scientific">marine sediment metagenome</name>
    <dbReference type="NCBI Taxonomy" id="412755"/>
    <lineage>
        <taxon>unclassified sequences</taxon>
        <taxon>metagenomes</taxon>
        <taxon>ecological metagenomes</taxon>
    </lineage>
</organism>
<comment type="caution">
    <text evidence="2">The sequence shown here is derived from an EMBL/GenBank/DDBJ whole genome shotgun (WGS) entry which is preliminary data.</text>
</comment>
<protein>
    <submittedName>
        <fullName evidence="2">Uncharacterized protein</fullName>
    </submittedName>
</protein>
<proteinExistence type="predicted"/>
<evidence type="ECO:0000256" key="1">
    <source>
        <dbReference type="SAM" id="MobiDB-lite"/>
    </source>
</evidence>
<evidence type="ECO:0000313" key="2">
    <source>
        <dbReference type="EMBL" id="KKL79629.1"/>
    </source>
</evidence>
<name>A0A0F9EZX3_9ZZZZ</name>
<dbReference type="AlphaFoldDB" id="A0A0F9EZX3"/>
<reference evidence="2" key="1">
    <citation type="journal article" date="2015" name="Nature">
        <title>Complex archaea that bridge the gap between prokaryotes and eukaryotes.</title>
        <authorList>
            <person name="Spang A."/>
            <person name="Saw J.H."/>
            <person name="Jorgensen S.L."/>
            <person name="Zaremba-Niedzwiedzka K."/>
            <person name="Martijn J."/>
            <person name="Lind A.E."/>
            <person name="van Eijk R."/>
            <person name="Schleper C."/>
            <person name="Guy L."/>
            <person name="Ettema T.J."/>
        </authorList>
    </citation>
    <scope>NUCLEOTIDE SEQUENCE</scope>
</reference>
<gene>
    <name evidence="2" type="ORF">LCGC14_2012880</name>
</gene>